<dbReference type="PRINTS" id="PR00705">
    <property type="entry name" value="PAPAIN"/>
</dbReference>
<dbReference type="SMART" id="SM00645">
    <property type="entry name" value="Pept_C1"/>
    <property type="match status" value="1"/>
</dbReference>
<organism evidence="10 11">
    <name type="scientific">Sorghum bicolor</name>
    <name type="common">Sorghum</name>
    <name type="synonym">Sorghum vulgare</name>
    <dbReference type="NCBI Taxonomy" id="4558"/>
    <lineage>
        <taxon>Eukaryota</taxon>
        <taxon>Viridiplantae</taxon>
        <taxon>Streptophyta</taxon>
        <taxon>Embryophyta</taxon>
        <taxon>Tracheophyta</taxon>
        <taxon>Spermatophyta</taxon>
        <taxon>Magnoliopsida</taxon>
        <taxon>Liliopsida</taxon>
        <taxon>Poales</taxon>
        <taxon>Poaceae</taxon>
        <taxon>PACMAD clade</taxon>
        <taxon>Panicoideae</taxon>
        <taxon>Andropogonodae</taxon>
        <taxon>Andropogoneae</taxon>
        <taxon>Sorghinae</taxon>
        <taxon>Sorghum</taxon>
    </lineage>
</organism>
<evidence type="ECO:0000256" key="1">
    <source>
        <dbReference type="ARBA" id="ARBA00008455"/>
    </source>
</evidence>
<dbReference type="PROSITE" id="PS00640">
    <property type="entry name" value="THIOL_PROTEASE_ASN"/>
    <property type="match status" value="1"/>
</dbReference>
<dbReference type="PANTHER" id="PTHR12411">
    <property type="entry name" value="CYSTEINE PROTEASE FAMILY C1-RELATED"/>
    <property type="match status" value="1"/>
</dbReference>
<evidence type="ECO:0000256" key="7">
    <source>
        <dbReference type="SAM" id="SignalP"/>
    </source>
</evidence>
<keyword evidence="6" id="KW-1015">Disulfide bond</keyword>
<dbReference type="GO" id="GO:0008234">
    <property type="term" value="F:cysteine-type peptidase activity"/>
    <property type="evidence" value="ECO:0007669"/>
    <property type="project" value="UniProtKB-KW"/>
</dbReference>
<dbReference type="InterPro" id="IPR000668">
    <property type="entry name" value="Peptidase_C1A_C"/>
</dbReference>
<evidence type="ECO:0000256" key="2">
    <source>
        <dbReference type="ARBA" id="ARBA00022670"/>
    </source>
</evidence>
<protein>
    <submittedName>
        <fullName evidence="10">Uncharacterized protein</fullName>
    </submittedName>
</protein>
<keyword evidence="3 7" id="KW-0732">Signal</keyword>
<dbReference type="Pfam" id="PF08246">
    <property type="entry name" value="Inhibitor_I29"/>
    <property type="match status" value="1"/>
</dbReference>
<gene>
    <name evidence="10" type="ORF">BDA96_02G137200</name>
</gene>
<dbReference type="AlphaFoldDB" id="A0A921RMA9"/>
<dbReference type="EMBL" id="CM027681">
    <property type="protein sequence ID" value="KAG0542822.1"/>
    <property type="molecule type" value="Genomic_DNA"/>
</dbReference>
<dbReference type="InterPro" id="IPR025661">
    <property type="entry name" value="Pept_asp_AS"/>
</dbReference>
<dbReference type="KEGG" id="sbi:8061666"/>
<feature type="signal peptide" evidence="7">
    <location>
        <begin position="1"/>
        <end position="30"/>
    </location>
</feature>
<dbReference type="SMART" id="SM00848">
    <property type="entry name" value="Inhibitor_I29"/>
    <property type="match status" value="1"/>
</dbReference>
<dbReference type="InterPro" id="IPR038765">
    <property type="entry name" value="Papain-like_cys_pep_sf"/>
</dbReference>
<evidence type="ECO:0000256" key="5">
    <source>
        <dbReference type="ARBA" id="ARBA00022807"/>
    </source>
</evidence>
<sequence>MASSSKRSLPCVVVLLLAVVFHHGCSSATAHRPYAGDMGSSTDDNSPMIERFQRWKAAYNKSYATVAEDRRRFLVYARNMAYIEATNAEAEAAGLTYELGETAYTDLTNQEFMAMYTAAPSPAQLPADEDEDDAAEAVITTRAGPVDAVGQLPVYVNLSTAAPASVDWRASGAVTPVKNQGRCGSCWAFSTVAVVEGIYQIRTGKLVSLSEQELVDCDTLDAGCDGGISYRALRWITSNGGLTTEEDYPYTGTTDACNRAKLAHNAASIAGLRRVATRSEASLANAVAGQPVAVSIEAGGDNFQHYKRGVYNGPCGTSLNHGVTVVGYGQEEEDGDKYWIIKNSWGASWGDGGYIKMRKDVAGKPEGLCGIAIRPSFPLM</sequence>
<dbReference type="PROSITE" id="PS00139">
    <property type="entry name" value="THIOL_PROTEASE_CYS"/>
    <property type="match status" value="1"/>
</dbReference>
<evidence type="ECO:0000256" key="4">
    <source>
        <dbReference type="ARBA" id="ARBA00022801"/>
    </source>
</evidence>
<dbReference type="OrthoDB" id="190265at2759"/>
<dbReference type="InterPro" id="IPR013201">
    <property type="entry name" value="Prot_inhib_I29"/>
</dbReference>
<accession>A0A921RMA9</accession>
<keyword evidence="5" id="KW-0788">Thiol protease</keyword>
<dbReference type="FunFam" id="3.90.70.10:FF:000067">
    <property type="entry name" value="Senescence-specific cysteine protease"/>
    <property type="match status" value="1"/>
</dbReference>
<evidence type="ECO:0000313" key="11">
    <source>
        <dbReference type="Proteomes" id="UP000807115"/>
    </source>
</evidence>
<feature type="domain" description="Cathepsin propeptide inhibitor" evidence="9">
    <location>
        <begin position="52"/>
        <end position="112"/>
    </location>
</feature>
<dbReference type="OMA" id="ACKNEVI"/>
<dbReference type="Gramene" id="EER98482">
    <property type="protein sequence ID" value="EER98482"/>
    <property type="gene ID" value="SORBI_3002G130700"/>
</dbReference>
<comment type="similarity">
    <text evidence="1">Belongs to the peptidase C1 family.</text>
</comment>
<evidence type="ECO:0000259" key="9">
    <source>
        <dbReference type="SMART" id="SM00848"/>
    </source>
</evidence>
<dbReference type="SUPFAM" id="SSF54001">
    <property type="entry name" value="Cysteine proteinases"/>
    <property type="match status" value="1"/>
</dbReference>
<dbReference type="InterPro" id="IPR013128">
    <property type="entry name" value="Peptidase_C1A"/>
</dbReference>
<dbReference type="InterPro" id="IPR000169">
    <property type="entry name" value="Pept_cys_AS"/>
</dbReference>
<evidence type="ECO:0000313" key="10">
    <source>
        <dbReference type="EMBL" id="KAG0542822.1"/>
    </source>
</evidence>
<reference evidence="10" key="1">
    <citation type="journal article" date="2019" name="BMC Genomics">
        <title>A new reference genome for Sorghum bicolor reveals high levels of sequence similarity between sweet and grain genotypes: implications for the genetics of sugar metabolism.</title>
        <authorList>
            <person name="Cooper E.A."/>
            <person name="Brenton Z.W."/>
            <person name="Flinn B.S."/>
            <person name="Jenkins J."/>
            <person name="Shu S."/>
            <person name="Flowers D."/>
            <person name="Luo F."/>
            <person name="Wang Y."/>
            <person name="Xia P."/>
            <person name="Barry K."/>
            <person name="Daum C."/>
            <person name="Lipzen A."/>
            <person name="Yoshinaga Y."/>
            <person name="Schmutz J."/>
            <person name="Saski C."/>
            <person name="Vermerris W."/>
            <person name="Kresovich S."/>
        </authorList>
    </citation>
    <scope>NUCLEOTIDE SEQUENCE</scope>
</reference>
<keyword evidence="4" id="KW-0378">Hydrolase</keyword>
<dbReference type="CDD" id="cd02248">
    <property type="entry name" value="Peptidase_C1A"/>
    <property type="match status" value="1"/>
</dbReference>
<feature type="domain" description="Peptidase C1A papain C-terminal" evidence="8">
    <location>
        <begin position="162"/>
        <end position="379"/>
    </location>
</feature>
<keyword evidence="2" id="KW-0645">Protease</keyword>
<reference evidence="10" key="2">
    <citation type="submission" date="2020-10" db="EMBL/GenBank/DDBJ databases">
        <authorList>
            <person name="Cooper E.A."/>
            <person name="Brenton Z.W."/>
            <person name="Flinn B.S."/>
            <person name="Jenkins J."/>
            <person name="Shu S."/>
            <person name="Flowers D."/>
            <person name="Luo F."/>
            <person name="Wang Y."/>
            <person name="Xia P."/>
            <person name="Barry K."/>
            <person name="Daum C."/>
            <person name="Lipzen A."/>
            <person name="Yoshinaga Y."/>
            <person name="Schmutz J."/>
            <person name="Saski C."/>
            <person name="Vermerris W."/>
            <person name="Kresovich S."/>
        </authorList>
    </citation>
    <scope>NUCLEOTIDE SEQUENCE</scope>
</reference>
<dbReference type="GO" id="GO:0006508">
    <property type="term" value="P:proteolysis"/>
    <property type="evidence" value="ECO:0007669"/>
    <property type="project" value="UniProtKB-KW"/>
</dbReference>
<dbReference type="Pfam" id="PF00112">
    <property type="entry name" value="Peptidase_C1"/>
    <property type="match status" value="1"/>
</dbReference>
<feature type="chain" id="PRO_5037985451" evidence="7">
    <location>
        <begin position="31"/>
        <end position="380"/>
    </location>
</feature>
<dbReference type="InterPro" id="IPR039417">
    <property type="entry name" value="Peptidase_C1A_papain-like"/>
</dbReference>
<evidence type="ECO:0000256" key="3">
    <source>
        <dbReference type="ARBA" id="ARBA00022729"/>
    </source>
</evidence>
<comment type="caution">
    <text evidence="10">The sequence shown here is derived from an EMBL/GenBank/DDBJ whole genome shotgun (WGS) entry which is preliminary data.</text>
</comment>
<proteinExistence type="inferred from homology"/>
<dbReference type="Proteomes" id="UP000807115">
    <property type="component" value="Chromosome 2"/>
</dbReference>
<evidence type="ECO:0000259" key="8">
    <source>
        <dbReference type="SMART" id="SM00645"/>
    </source>
</evidence>
<dbReference type="Gene3D" id="3.90.70.10">
    <property type="entry name" value="Cysteine proteinases"/>
    <property type="match status" value="1"/>
</dbReference>
<name>A0A921RMA9_SORBI</name>
<dbReference type="PROSITE" id="PS00639">
    <property type="entry name" value="THIOL_PROTEASE_HIS"/>
    <property type="match status" value="1"/>
</dbReference>
<dbReference type="InterPro" id="IPR025660">
    <property type="entry name" value="Pept_his_AS"/>
</dbReference>
<evidence type="ECO:0000256" key="6">
    <source>
        <dbReference type="ARBA" id="ARBA00023157"/>
    </source>
</evidence>